<dbReference type="SUPFAM" id="SSF51556">
    <property type="entry name" value="Metallo-dependent hydrolases"/>
    <property type="match status" value="1"/>
</dbReference>
<sequence>MRPFLYHVHGVGRHDFSNLDPGDLLAVEAVAQEREQDLVPTVFLVRDNLPSLVDLLKHYDELRRAGRLPHIAGFAVEGPLLGPEGGVPREGKWVPTWREWVALAELGDLGLKYIVMAPDSLALDERVDGGHTFAELLELFYDHGTRIALGHFHHDDPDRSAQRTRDVVAHLHATYEPSPYLVLTDHLYNDMPRTFTHAWRTPEERARRDAEVAEFLRSPWTPQNVADLLGPVPAVLLETTREGLVTPCLNFDGLHVDIEVCRRTVEYLGAERLVALTDHIEVSAMASEKLWLDPTGLWRRQDGVVAAGSTDFEQQRANMRAVGLPEEAVEAVFDTVPRAVMAFVPRRRLQPEPA</sequence>
<proteinExistence type="predicted"/>
<dbReference type="EMBL" id="CP001964">
    <property type="protein sequence ID" value="ADG76465.1"/>
    <property type="molecule type" value="Genomic_DNA"/>
</dbReference>
<dbReference type="RefSeq" id="WP_013118793.1">
    <property type="nucleotide sequence ID" value="NC_014151.1"/>
</dbReference>
<protein>
    <submittedName>
        <fullName evidence="1">Uncharacterized protein</fullName>
    </submittedName>
</protein>
<accession>D5UDK9</accession>
<dbReference type="eggNOG" id="ENOG5033PU6">
    <property type="taxonomic scope" value="Bacteria"/>
</dbReference>
<dbReference type="InterPro" id="IPR032466">
    <property type="entry name" value="Metal_Hydrolase"/>
</dbReference>
<name>D5UDK9_CELFN</name>
<reference evidence="1 2" key="1">
    <citation type="journal article" date="2010" name="Stand. Genomic Sci.">
        <title>Complete genome sequence of Cellulomonas flavigena type strain (134).</title>
        <authorList>
            <person name="Abt B."/>
            <person name="Foster B."/>
            <person name="Lapidus A."/>
            <person name="Clum A."/>
            <person name="Sun H."/>
            <person name="Pukall R."/>
            <person name="Lucas S."/>
            <person name="Glavina Del Rio T."/>
            <person name="Nolan M."/>
            <person name="Tice H."/>
            <person name="Cheng J.F."/>
            <person name="Pitluck S."/>
            <person name="Liolios K."/>
            <person name="Ivanova N."/>
            <person name="Mavromatis K."/>
            <person name="Ovchinnikova G."/>
            <person name="Pati A."/>
            <person name="Goodwin L."/>
            <person name="Chen A."/>
            <person name="Palaniappan K."/>
            <person name="Land M."/>
            <person name="Hauser L."/>
            <person name="Chang Y.J."/>
            <person name="Jeffries C.D."/>
            <person name="Rohde M."/>
            <person name="Goker M."/>
            <person name="Woyke T."/>
            <person name="Bristow J."/>
            <person name="Eisen J.A."/>
            <person name="Markowitz V."/>
            <person name="Hugenholtz P."/>
            <person name="Kyrpides N.C."/>
            <person name="Klenk H.P."/>
        </authorList>
    </citation>
    <scope>NUCLEOTIDE SEQUENCE [LARGE SCALE GENOMIC DNA]</scope>
    <source>
        <strain evidence="2">ATCC 482 / DSM 20109 / BCRC 11376 / JCM 18109 / NBRC 3775 / NCIMB 8073 / NRS 134</strain>
    </source>
</reference>
<organism evidence="1 2">
    <name type="scientific">Cellulomonas flavigena (strain ATCC 482 / DSM 20109 / BCRC 11376 / JCM 18109 / NBRC 3775 / NCIMB 8073 / NRS 134)</name>
    <dbReference type="NCBI Taxonomy" id="446466"/>
    <lineage>
        <taxon>Bacteria</taxon>
        <taxon>Bacillati</taxon>
        <taxon>Actinomycetota</taxon>
        <taxon>Actinomycetes</taxon>
        <taxon>Micrococcales</taxon>
        <taxon>Cellulomonadaceae</taxon>
        <taxon>Cellulomonas</taxon>
    </lineage>
</organism>
<evidence type="ECO:0000313" key="1">
    <source>
        <dbReference type="EMBL" id="ADG76465.1"/>
    </source>
</evidence>
<dbReference type="KEGG" id="cfl:Cfla_3594"/>
<dbReference type="Gene3D" id="3.20.20.140">
    <property type="entry name" value="Metal-dependent hydrolases"/>
    <property type="match status" value="1"/>
</dbReference>
<dbReference type="HOGENOM" id="CLU_051463_0_0_11"/>
<keyword evidence="2" id="KW-1185">Reference proteome</keyword>
<dbReference type="Proteomes" id="UP000000849">
    <property type="component" value="Chromosome"/>
</dbReference>
<evidence type="ECO:0000313" key="2">
    <source>
        <dbReference type="Proteomes" id="UP000000849"/>
    </source>
</evidence>
<dbReference type="AlphaFoldDB" id="D5UDK9"/>
<dbReference type="OrthoDB" id="2516244at2"/>
<gene>
    <name evidence="1" type="ordered locus">Cfla_3594</name>
</gene>
<dbReference type="STRING" id="446466.Cfla_3594"/>